<evidence type="ECO:0008006" key="9">
    <source>
        <dbReference type="Google" id="ProtNLM"/>
    </source>
</evidence>
<evidence type="ECO:0000256" key="1">
    <source>
        <dbReference type="ARBA" id="ARBA00022452"/>
    </source>
</evidence>
<protein>
    <recommendedName>
        <fullName evidence="9">ShlB/FhaC/HecB family hemolysin secretion/activation protein</fullName>
    </recommendedName>
</protein>
<accession>A0A191ZWZ2</accession>
<dbReference type="Gene3D" id="3.10.20.310">
    <property type="entry name" value="membrane protein fhac"/>
    <property type="match status" value="1"/>
</dbReference>
<feature type="domain" description="Polypeptide-transport-associated ShlB-type" evidence="6">
    <location>
        <begin position="47"/>
        <end position="121"/>
    </location>
</feature>
<feature type="region of interest" description="Disordered" evidence="4">
    <location>
        <begin position="1"/>
        <end position="42"/>
    </location>
</feature>
<organism evidence="7 8">
    <name type="scientific">Ralstonia insidiosa</name>
    <dbReference type="NCBI Taxonomy" id="190721"/>
    <lineage>
        <taxon>Bacteria</taxon>
        <taxon>Pseudomonadati</taxon>
        <taxon>Pseudomonadota</taxon>
        <taxon>Betaproteobacteria</taxon>
        <taxon>Burkholderiales</taxon>
        <taxon>Burkholderiaceae</taxon>
        <taxon>Ralstonia</taxon>
    </lineage>
</organism>
<dbReference type="PANTHER" id="PTHR34597">
    <property type="entry name" value="SLR1661 PROTEIN"/>
    <property type="match status" value="1"/>
</dbReference>
<evidence type="ECO:0000313" key="7">
    <source>
        <dbReference type="EMBL" id="ANJ72592.1"/>
    </source>
</evidence>
<feature type="domain" description="Haemolysin activator HlyB C-terminal" evidence="5">
    <location>
        <begin position="184"/>
        <end position="470"/>
    </location>
</feature>
<evidence type="ECO:0000256" key="3">
    <source>
        <dbReference type="ARBA" id="ARBA00023237"/>
    </source>
</evidence>
<keyword evidence="3" id="KW-0998">Cell outer membrane</keyword>
<dbReference type="Pfam" id="PF03865">
    <property type="entry name" value="ShlB"/>
    <property type="match status" value="1"/>
</dbReference>
<dbReference type="InterPro" id="IPR005565">
    <property type="entry name" value="Hemolysn_activator_HlyB_C"/>
</dbReference>
<dbReference type="Proteomes" id="UP000078572">
    <property type="component" value="Chromosome 1"/>
</dbReference>
<dbReference type="EMBL" id="CP016022">
    <property type="protein sequence ID" value="ANJ72592.1"/>
    <property type="molecule type" value="Genomic_DNA"/>
</dbReference>
<evidence type="ECO:0000256" key="2">
    <source>
        <dbReference type="ARBA" id="ARBA00022692"/>
    </source>
</evidence>
<sequence>MPSTGSLLQNNPILNVPAEPQGKDEVKVEGHRPATEPTSPADTEAVHVARIEVDNVPERLRLQVDAVVAPYRDRDMTLRDVRNVAVLVTNALLDNGEPISYAYVPQQKITNGVVRLNILRGHVETIQLRRNDSLVSDRVLQGYLDHGVSATGDMQTAQDQLTRLSELPGIGGITPMLSPGQTPGGTVLTVDTAAGDRINGAFVADNAGSRVSGRNRIGTQVNVNSPFGLGDRFQAVLYGAPDFLQFNHDSDGGKTLIGRVSYDIPISTHGARAGMAVSRVNYTLGGLYNDLGDGHATVYGLYGSYPLMRTQSDNLDAAANLDYKRLTDTLFDEPNQRWASVVSTQLSGNRQSRLGGLPYILQYQFGLTGGDLHNEDAWNGAQTRGTYFKATQYAKYTQVLYRGLYADLSIQAQQSSRNLDGSEKMTLGGTNAVRAYSNDTVSADSGHIASMQLNATVPYVDGLTAQVFYDRARATVQKFVSRGANAVTMEGYGFELNYSVAKRAEFNLTYALRMGSSPLLGAQHRAMTWFSTVVRF</sequence>
<evidence type="ECO:0000256" key="4">
    <source>
        <dbReference type="SAM" id="MobiDB-lite"/>
    </source>
</evidence>
<dbReference type="InterPro" id="IPR013686">
    <property type="entry name" value="Polypept-transport_assoc_ShlB"/>
</dbReference>
<gene>
    <name evidence="7" type="ORF">A9Y76_08990</name>
</gene>
<evidence type="ECO:0000259" key="5">
    <source>
        <dbReference type="Pfam" id="PF03865"/>
    </source>
</evidence>
<dbReference type="Gene3D" id="2.40.160.50">
    <property type="entry name" value="membrane protein fhac: a member of the omp85/tpsb transporter family"/>
    <property type="match status" value="1"/>
</dbReference>
<name>A0A191ZWZ2_9RALS</name>
<evidence type="ECO:0000259" key="6">
    <source>
        <dbReference type="Pfam" id="PF08479"/>
    </source>
</evidence>
<proteinExistence type="predicted"/>
<reference evidence="8" key="1">
    <citation type="submission" date="2016-06" db="EMBL/GenBank/DDBJ databases">
        <authorList>
            <person name="Xu Y."/>
            <person name="Nagy A."/>
            <person name="Yan X."/>
            <person name="Kim S.W."/>
            <person name="Haley B."/>
            <person name="Liu N.T."/>
            <person name="Nou X."/>
        </authorList>
    </citation>
    <scope>NUCLEOTIDE SEQUENCE [LARGE SCALE GENOMIC DNA]</scope>
    <source>
        <strain evidence="8">ATCC 49129</strain>
    </source>
</reference>
<keyword evidence="1" id="KW-0472">Membrane</keyword>
<evidence type="ECO:0000313" key="8">
    <source>
        <dbReference type="Proteomes" id="UP000078572"/>
    </source>
</evidence>
<dbReference type="GO" id="GO:0098046">
    <property type="term" value="C:type V protein secretion system complex"/>
    <property type="evidence" value="ECO:0007669"/>
    <property type="project" value="TreeGrafter"/>
</dbReference>
<dbReference type="Pfam" id="PF08479">
    <property type="entry name" value="POTRA_2"/>
    <property type="match status" value="1"/>
</dbReference>
<dbReference type="InterPro" id="IPR051544">
    <property type="entry name" value="TPS_OM_transporter"/>
</dbReference>
<feature type="compositionally biased region" description="Basic and acidic residues" evidence="4">
    <location>
        <begin position="21"/>
        <end position="34"/>
    </location>
</feature>
<keyword evidence="8" id="KW-1185">Reference proteome</keyword>
<keyword evidence="2" id="KW-0812">Transmembrane</keyword>
<feature type="compositionally biased region" description="Polar residues" evidence="4">
    <location>
        <begin position="1"/>
        <end position="13"/>
    </location>
</feature>
<keyword evidence="1" id="KW-1134">Transmembrane beta strand</keyword>
<dbReference type="GO" id="GO:0008320">
    <property type="term" value="F:protein transmembrane transporter activity"/>
    <property type="evidence" value="ECO:0007669"/>
    <property type="project" value="TreeGrafter"/>
</dbReference>
<dbReference type="GO" id="GO:0046819">
    <property type="term" value="P:protein secretion by the type V secretion system"/>
    <property type="evidence" value="ECO:0007669"/>
    <property type="project" value="TreeGrafter"/>
</dbReference>
<dbReference type="AlphaFoldDB" id="A0A191ZWZ2"/>
<dbReference type="PANTHER" id="PTHR34597:SF1">
    <property type="entry name" value="HEME_HEMOPEXIN TRANSPORTER PROTEIN HUXB"/>
    <property type="match status" value="1"/>
</dbReference>